<dbReference type="AlphaFoldDB" id="A0AAV9S6V4"/>
<proteinExistence type="predicted"/>
<accession>A0AAV9S6V4</accession>
<dbReference type="EMBL" id="JAHHUM010000866">
    <property type="protein sequence ID" value="KAK5617015.1"/>
    <property type="molecule type" value="Genomic_DNA"/>
</dbReference>
<reference evidence="1 2" key="1">
    <citation type="submission" date="2021-06" db="EMBL/GenBank/DDBJ databases">
        <authorList>
            <person name="Palmer J.M."/>
        </authorList>
    </citation>
    <scope>NUCLEOTIDE SEQUENCE [LARGE SCALE GENOMIC DNA]</scope>
    <source>
        <strain evidence="1 2">MEX-2019</strain>
        <tissue evidence="1">Muscle</tissue>
    </source>
</reference>
<sequence length="99" mass="11155">MLEDPATTHLQCSYCGKDVPQNLVIHGPIHPLNTVQSSCPLCRKASPKPDVFTPMVHSWDTVHEIVLILFPPDMEVGDQILISCYQMKIKTTFNLVSFF</sequence>
<keyword evidence="2" id="KW-1185">Reference proteome</keyword>
<gene>
    <name evidence="1" type="ORF">CRENBAI_016495</name>
</gene>
<name>A0AAV9S6V4_9TELE</name>
<protein>
    <submittedName>
        <fullName evidence="1">Uncharacterized protein</fullName>
    </submittedName>
</protein>
<comment type="caution">
    <text evidence="1">The sequence shown here is derived from an EMBL/GenBank/DDBJ whole genome shotgun (WGS) entry which is preliminary data.</text>
</comment>
<dbReference type="Proteomes" id="UP001311232">
    <property type="component" value="Unassembled WGS sequence"/>
</dbReference>
<evidence type="ECO:0000313" key="1">
    <source>
        <dbReference type="EMBL" id="KAK5617015.1"/>
    </source>
</evidence>
<evidence type="ECO:0000313" key="2">
    <source>
        <dbReference type="Proteomes" id="UP001311232"/>
    </source>
</evidence>
<organism evidence="1 2">
    <name type="scientific">Crenichthys baileyi</name>
    <name type="common">White River springfish</name>
    <dbReference type="NCBI Taxonomy" id="28760"/>
    <lineage>
        <taxon>Eukaryota</taxon>
        <taxon>Metazoa</taxon>
        <taxon>Chordata</taxon>
        <taxon>Craniata</taxon>
        <taxon>Vertebrata</taxon>
        <taxon>Euteleostomi</taxon>
        <taxon>Actinopterygii</taxon>
        <taxon>Neopterygii</taxon>
        <taxon>Teleostei</taxon>
        <taxon>Neoteleostei</taxon>
        <taxon>Acanthomorphata</taxon>
        <taxon>Ovalentaria</taxon>
        <taxon>Atherinomorphae</taxon>
        <taxon>Cyprinodontiformes</taxon>
        <taxon>Goodeidae</taxon>
        <taxon>Crenichthys</taxon>
    </lineage>
</organism>